<organism evidence="2 3">
    <name type="scientific">Thermophilibacter gallinarum</name>
    <dbReference type="NCBI Taxonomy" id="2779357"/>
    <lineage>
        <taxon>Bacteria</taxon>
        <taxon>Bacillati</taxon>
        <taxon>Actinomycetota</taxon>
        <taxon>Coriobacteriia</taxon>
        <taxon>Coriobacteriales</taxon>
        <taxon>Atopobiaceae</taxon>
        <taxon>Thermophilibacter</taxon>
    </lineage>
</organism>
<evidence type="ECO:0000256" key="1">
    <source>
        <dbReference type="SAM" id="SignalP"/>
    </source>
</evidence>
<proteinExistence type="predicted"/>
<dbReference type="Proteomes" id="UP001194273">
    <property type="component" value="Unassembled WGS sequence"/>
</dbReference>
<keyword evidence="3" id="KW-1185">Reference proteome</keyword>
<dbReference type="RefSeq" id="WP_193529853.1">
    <property type="nucleotide sequence ID" value="NZ_JADCJZ010000002.1"/>
</dbReference>
<comment type="caution">
    <text evidence="2">The sequence shown here is derived from an EMBL/GenBank/DDBJ whole genome shotgun (WGS) entry which is preliminary data.</text>
</comment>
<evidence type="ECO:0000313" key="2">
    <source>
        <dbReference type="EMBL" id="MBE5024380.1"/>
    </source>
</evidence>
<reference evidence="2 3" key="1">
    <citation type="submission" date="2020-10" db="EMBL/GenBank/DDBJ databases">
        <title>ChiBAC.</title>
        <authorList>
            <person name="Zenner C."/>
            <person name="Hitch T.C.A."/>
            <person name="Clavel T."/>
        </authorList>
    </citation>
    <scope>NUCLEOTIDE SEQUENCE [LARGE SCALE GENOMIC DNA]</scope>
    <source>
        <strain evidence="2 3">DSM 107455</strain>
    </source>
</reference>
<keyword evidence="1" id="KW-0732">Signal</keyword>
<dbReference type="EMBL" id="JADCJZ010000002">
    <property type="protein sequence ID" value="MBE5024380.1"/>
    <property type="molecule type" value="Genomic_DNA"/>
</dbReference>
<sequence>MSWTRRAGALAGALVLGVSLVACGAAPSSPDIAGLVEGCVGSWELESAEFDEGDVDAETLEEMESYGMRVTLDLDSDGDLLIDAFGQQQTGTWELRDADTLTLTLEGEGVDAPLADGRLTLAYDGETLVFTKTSDEPVMDRDPSDNAGDLGMGGLDDLEETVDDVGHDGPEPTEFSDLFSDELVVWQLLYTSSVEVDVPLDVVAGDDETALVKITGIGTDPVGDTGYLVSVENRTDVDFVLTNARTTVDGADVWEDATLYCMAAAGETSEGFLFVDRGVATVTEGTSCEITLAAVDHDENVLATYEVAL</sequence>
<evidence type="ECO:0008006" key="4">
    <source>
        <dbReference type="Google" id="ProtNLM"/>
    </source>
</evidence>
<name>A0ABR9QTI8_9ACTN</name>
<feature type="chain" id="PRO_5045521850" description="Lipocalin-like domain-containing protein" evidence="1">
    <location>
        <begin position="25"/>
        <end position="309"/>
    </location>
</feature>
<accession>A0ABR9QTI8</accession>
<dbReference type="PROSITE" id="PS51257">
    <property type="entry name" value="PROKAR_LIPOPROTEIN"/>
    <property type="match status" value="1"/>
</dbReference>
<protein>
    <recommendedName>
        <fullName evidence="4">Lipocalin-like domain-containing protein</fullName>
    </recommendedName>
</protein>
<gene>
    <name evidence="2" type="ORF">INF26_05860</name>
</gene>
<feature type="signal peptide" evidence="1">
    <location>
        <begin position="1"/>
        <end position="24"/>
    </location>
</feature>
<evidence type="ECO:0000313" key="3">
    <source>
        <dbReference type="Proteomes" id="UP001194273"/>
    </source>
</evidence>